<evidence type="ECO:0000313" key="7">
    <source>
        <dbReference type="Proteomes" id="UP000541185"/>
    </source>
</evidence>
<dbReference type="Pfam" id="PF00072">
    <property type="entry name" value="Response_reg"/>
    <property type="match status" value="1"/>
</dbReference>
<dbReference type="SMART" id="SM00862">
    <property type="entry name" value="Trans_reg_C"/>
    <property type="match status" value="1"/>
</dbReference>
<dbReference type="GO" id="GO:0005829">
    <property type="term" value="C:cytosol"/>
    <property type="evidence" value="ECO:0007669"/>
    <property type="project" value="TreeGrafter"/>
</dbReference>
<keyword evidence="1 3" id="KW-0238">DNA-binding</keyword>
<dbReference type="InterPro" id="IPR039420">
    <property type="entry name" value="WalR-like"/>
</dbReference>
<keyword evidence="2" id="KW-0597">Phosphoprotein</keyword>
<accession>A0A848GX17</accession>
<dbReference type="GO" id="GO:0032993">
    <property type="term" value="C:protein-DNA complex"/>
    <property type="evidence" value="ECO:0007669"/>
    <property type="project" value="TreeGrafter"/>
</dbReference>
<evidence type="ECO:0000259" key="4">
    <source>
        <dbReference type="PROSITE" id="PS50110"/>
    </source>
</evidence>
<dbReference type="SUPFAM" id="SSF46894">
    <property type="entry name" value="C-terminal effector domain of the bipartite response regulators"/>
    <property type="match status" value="1"/>
</dbReference>
<dbReference type="SMART" id="SM00448">
    <property type="entry name" value="REC"/>
    <property type="match status" value="1"/>
</dbReference>
<dbReference type="CDD" id="cd00383">
    <property type="entry name" value="trans_reg_C"/>
    <property type="match status" value="1"/>
</dbReference>
<feature type="domain" description="Response regulatory" evidence="4">
    <location>
        <begin position="2"/>
        <end position="116"/>
    </location>
</feature>
<dbReference type="Gene3D" id="1.10.10.10">
    <property type="entry name" value="Winged helix-like DNA-binding domain superfamily/Winged helix DNA-binding domain"/>
    <property type="match status" value="1"/>
</dbReference>
<feature type="domain" description="OmpR/PhoB-type" evidence="5">
    <location>
        <begin position="124"/>
        <end position="220"/>
    </location>
</feature>
<dbReference type="InterPro" id="IPR016032">
    <property type="entry name" value="Sig_transdc_resp-reg_C-effctor"/>
</dbReference>
<name>A0A848GX17_9BURK</name>
<dbReference type="GO" id="GO:0000976">
    <property type="term" value="F:transcription cis-regulatory region binding"/>
    <property type="evidence" value="ECO:0007669"/>
    <property type="project" value="TreeGrafter"/>
</dbReference>
<dbReference type="Gene3D" id="3.40.50.2300">
    <property type="match status" value="1"/>
</dbReference>
<sequence>MQILLVEDDATIARELAWRWQARSWGVQACGTLEAAWRAVQDLQPDVVVLDLHLPDGDGLDWLQRLRTQDRNMPVIALTARDGVSDRVEGLRRGADDYLVKPFAAEELDARIEALERRSAAMRGERMACGRLVLLGGEGRALVDGRPLELHPRELQVLGLLLRRAPRLVARRFLLDALAERNEEMGDTAVDVYVSRLRRKIAGSGAAIVTVRGFGYRIEADGA</sequence>
<dbReference type="GO" id="GO:0000156">
    <property type="term" value="F:phosphorelay response regulator activity"/>
    <property type="evidence" value="ECO:0007669"/>
    <property type="project" value="TreeGrafter"/>
</dbReference>
<dbReference type="AlphaFoldDB" id="A0A848GX17"/>
<dbReference type="PROSITE" id="PS51755">
    <property type="entry name" value="OMPR_PHOB"/>
    <property type="match status" value="1"/>
</dbReference>
<dbReference type="Pfam" id="PF00486">
    <property type="entry name" value="Trans_reg_C"/>
    <property type="match status" value="1"/>
</dbReference>
<keyword evidence="7" id="KW-1185">Reference proteome</keyword>
<comment type="caution">
    <text evidence="6">The sequence shown here is derived from an EMBL/GenBank/DDBJ whole genome shotgun (WGS) entry which is preliminary data.</text>
</comment>
<reference evidence="6 7" key="1">
    <citation type="submission" date="2020-04" db="EMBL/GenBank/DDBJ databases">
        <title>Ramlibacter sp. G-1-2-2 isolated from soil.</title>
        <authorList>
            <person name="Dahal R.H."/>
        </authorList>
    </citation>
    <scope>NUCLEOTIDE SEQUENCE [LARGE SCALE GENOMIC DNA]</scope>
    <source>
        <strain evidence="6 7">G-1-2-2</strain>
    </source>
</reference>
<dbReference type="RefSeq" id="WP_169417429.1">
    <property type="nucleotide sequence ID" value="NZ_JABBFX010000001.1"/>
</dbReference>
<evidence type="ECO:0000259" key="5">
    <source>
        <dbReference type="PROSITE" id="PS51755"/>
    </source>
</evidence>
<dbReference type="EMBL" id="JABBFX010000001">
    <property type="protein sequence ID" value="NML43206.1"/>
    <property type="molecule type" value="Genomic_DNA"/>
</dbReference>
<dbReference type="GO" id="GO:0006355">
    <property type="term" value="P:regulation of DNA-templated transcription"/>
    <property type="evidence" value="ECO:0007669"/>
    <property type="project" value="InterPro"/>
</dbReference>
<dbReference type="InterPro" id="IPR001867">
    <property type="entry name" value="OmpR/PhoB-type_DNA-bd"/>
</dbReference>
<evidence type="ECO:0000256" key="1">
    <source>
        <dbReference type="ARBA" id="ARBA00023125"/>
    </source>
</evidence>
<dbReference type="SUPFAM" id="SSF52172">
    <property type="entry name" value="CheY-like"/>
    <property type="match status" value="1"/>
</dbReference>
<protein>
    <submittedName>
        <fullName evidence="6">Response regulator transcription factor</fullName>
    </submittedName>
</protein>
<dbReference type="InterPro" id="IPR001789">
    <property type="entry name" value="Sig_transdc_resp-reg_receiver"/>
</dbReference>
<dbReference type="InterPro" id="IPR011006">
    <property type="entry name" value="CheY-like_superfamily"/>
</dbReference>
<dbReference type="InterPro" id="IPR036388">
    <property type="entry name" value="WH-like_DNA-bd_sf"/>
</dbReference>
<feature type="modified residue" description="4-aspartylphosphate" evidence="2">
    <location>
        <position position="51"/>
    </location>
</feature>
<evidence type="ECO:0000256" key="2">
    <source>
        <dbReference type="PROSITE-ProRule" id="PRU00169"/>
    </source>
</evidence>
<proteinExistence type="predicted"/>
<dbReference type="PROSITE" id="PS50110">
    <property type="entry name" value="RESPONSE_REGULATORY"/>
    <property type="match status" value="1"/>
</dbReference>
<evidence type="ECO:0000256" key="3">
    <source>
        <dbReference type="PROSITE-ProRule" id="PRU01091"/>
    </source>
</evidence>
<organism evidence="6 7">
    <name type="scientific">Ramlibacter agri</name>
    <dbReference type="NCBI Taxonomy" id="2728837"/>
    <lineage>
        <taxon>Bacteria</taxon>
        <taxon>Pseudomonadati</taxon>
        <taxon>Pseudomonadota</taxon>
        <taxon>Betaproteobacteria</taxon>
        <taxon>Burkholderiales</taxon>
        <taxon>Comamonadaceae</taxon>
        <taxon>Ramlibacter</taxon>
    </lineage>
</organism>
<dbReference type="PANTHER" id="PTHR48111:SF36">
    <property type="entry name" value="TRANSCRIPTIONAL REGULATORY PROTEIN CUTR"/>
    <property type="match status" value="1"/>
</dbReference>
<dbReference type="PANTHER" id="PTHR48111">
    <property type="entry name" value="REGULATOR OF RPOS"/>
    <property type="match status" value="1"/>
</dbReference>
<gene>
    <name evidence="6" type="ORF">HHL11_05550</name>
</gene>
<dbReference type="Proteomes" id="UP000541185">
    <property type="component" value="Unassembled WGS sequence"/>
</dbReference>
<evidence type="ECO:0000313" key="6">
    <source>
        <dbReference type="EMBL" id="NML43206.1"/>
    </source>
</evidence>
<dbReference type="Gene3D" id="6.10.250.690">
    <property type="match status" value="1"/>
</dbReference>
<feature type="DNA-binding region" description="OmpR/PhoB-type" evidence="3">
    <location>
        <begin position="124"/>
        <end position="220"/>
    </location>
</feature>